<feature type="transmembrane region" description="Helical" evidence="7">
    <location>
        <begin position="138"/>
        <end position="158"/>
    </location>
</feature>
<dbReference type="PANTHER" id="PTHR20772:SF2">
    <property type="entry name" value="PROTEIN FMP42"/>
    <property type="match status" value="1"/>
</dbReference>
<accession>A0A2X0PGP5</accession>
<feature type="transmembrane region" description="Helical" evidence="7">
    <location>
        <begin position="532"/>
        <end position="552"/>
    </location>
</feature>
<dbReference type="InterPro" id="IPR052599">
    <property type="entry name" value="SLC43A_AATransporter"/>
</dbReference>
<evidence type="ECO:0000256" key="2">
    <source>
        <dbReference type="ARBA" id="ARBA00006595"/>
    </source>
</evidence>
<feature type="transmembrane region" description="Helical" evidence="7">
    <location>
        <begin position="82"/>
        <end position="102"/>
    </location>
</feature>
<dbReference type="PANTHER" id="PTHR20772">
    <property type="entry name" value="PROTEIN FMP42"/>
    <property type="match status" value="1"/>
</dbReference>
<comment type="subcellular location">
    <subcellularLocation>
        <location evidence="1">Membrane</location>
        <topology evidence="1">Multi-pass membrane protein</topology>
    </subcellularLocation>
</comment>
<keyword evidence="6 7" id="KW-0472">Membrane</keyword>
<feature type="transmembrane region" description="Helical" evidence="7">
    <location>
        <begin position="6"/>
        <end position="26"/>
    </location>
</feature>
<evidence type="ECO:0000256" key="6">
    <source>
        <dbReference type="ARBA" id="ARBA00023136"/>
    </source>
</evidence>
<gene>
    <name evidence="8" type="primary">BQ5605_C035g11392</name>
    <name evidence="8" type="ORF">BQ5605_C035G11392</name>
</gene>
<keyword evidence="9" id="KW-1185">Reference proteome</keyword>
<dbReference type="STRING" id="796604.A0A2X0PGP5"/>
<dbReference type="GO" id="GO:0000329">
    <property type="term" value="C:fungal-type vacuole membrane"/>
    <property type="evidence" value="ECO:0007669"/>
    <property type="project" value="TreeGrafter"/>
</dbReference>
<dbReference type="Proteomes" id="UP000249464">
    <property type="component" value="Unassembled WGS sequence"/>
</dbReference>
<keyword evidence="5 7" id="KW-1133">Transmembrane helix</keyword>
<keyword evidence="3" id="KW-0813">Transport</keyword>
<reference evidence="8 9" key="1">
    <citation type="submission" date="2016-11" db="EMBL/GenBank/DDBJ databases">
        <authorList>
            <person name="Jaros S."/>
            <person name="Januszkiewicz K."/>
            <person name="Wedrychowicz H."/>
        </authorList>
    </citation>
    <scope>NUCLEOTIDE SEQUENCE [LARGE SCALE GENOMIC DNA]</scope>
</reference>
<dbReference type="EMBL" id="FQNC01000064">
    <property type="protein sequence ID" value="SGY97279.1"/>
    <property type="molecule type" value="Genomic_DNA"/>
</dbReference>
<keyword evidence="4 7" id="KW-0812">Transmembrane</keyword>
<dbReference type="SUPFAM" id="SSF103473">
    <property type="entry name" value="MFS general substrate transporter"/>
    <property type="match status" value="1"/>
</dbReference>
<evidence type="ECO:0000256" key="4">
    <source>
        <dbReference type="ARBA" id="ARBA00022692"/>
    </source>
</evidence>
<feature type="transmembrane region" description="Helical" evidence="7">
    <location>
        <begin position="314"/>
        <end position="334"/>
    </location>
</feature>
<evidence type="ECO:0000313" key="8">
    <source>
        <dbReference type="EMBL" id="SGY97279.1"/>
    </source>
</evidence>
<evidence type="ECO:0000256" key="1">
    <source>
        <dbReference type="ARBA" id="ARBA00004141"/>
    </source>
</evidence>
<evidence type="ECO:0000313" key="9">
    <source>
        <dbReference type="Proteomes" id="UP000249464"/>
    </source>
</evidence>
<protein>
    <submittedName>
        <fullName evidence="8">BQ5605_C035g11392 protein</fullName>
    </submittedName>
</protein>
<name>A0A2X0PGP5_9BASI</name>
<evidence type="ECO:0000256" key="5">
    <source>
        <dbReference type="ARBA" id="ARBA00022989"/>
    </source>
</evidence>
<feature type="transmembrane region" description="Helical" evidence="7">
    <location>
        <begin position="114"/>
        <end position="131"/>
    </location>
</feature>
<dbReference type="AlphaFoldDB" id="A0A2X0PGP5"/>
<comment type="similarity">
    <text evidence="2">Belongs to the SLC43A transporter (TC 2.A.1.44) family.</text>
</comment>
<feature type="transmembrane region" description="Helical" evidence="7">
    <location>
        <begin position="502"/>
        <end position="520"/>
    </location>
</feature>
<feature type="transmembrane region" description="Helical" evidence="7">
    <location>
        <begin position="170"/>
        <end position="192"/>
    </location>
</feature>
<proteinExistence type="inferred from homology"/>
<feature type="transmembrane region" description="Helical" evidence="7">
    <location>
        <begin position="204"/>
        <end position="223"/>
    </location>
</feature>
<dbReference type="InterPro" id="IPR036259">
    <property type="entry name" value="MFS_trans_sf"/>
</dbReference>
<feature type="transmembrane region" description="Helical" evidence="7">
    <location>
        <begin position="402"/>
        <end position="421"/>
    </location>
</feature>
<feature type="transmembrane region" description="Helical" evidence="7">
    <location>
        <begin position="449"/>
        <end position="466"/>
    </location>
</feature>
<sequence>MSSPTPVPSTALQLTQIVFAIFFWYVAHADKLDHRRVIFGFAALKPVLIQEGVYADYCKPGERTTDPTTGYWLLCEGQDIKLNFMFTLSAGVTNIACLPIGYALDKLGPRKTSLLGATLFILGNFFFGLGYRSTWMDTYVLGFLFLALGGPLIFLPSFHLSNAFPAYSGLILSGMTGAFDASSIPYVGYRALYDKVVGGISLRTFFWFYTVIPFIAIVKQLFIGPPEIYQRPQDIGLPPDIEPTTDPTNLAVPSSDPCQPGLDTPHESAFEISASAFSRVHLGAPEDLPSVEAILEGKEQLHDSLHGLSARDQIMSWWFVCLTLFVCIHVRSSLFSAEKACRSTLSCLTPDTSPPSAPPPPPPPICISIQMARINFYIQSVTSQLLYYLQSPSLTLSLSKTFTLLLPLVGFLGIPLIGYLLDHRPWVEVPIILFVMGLGFGMLGMSKGYIGQLAGILIFCLFRPLMSPDRTPPPNPPLLSPLDTALSSSFVLIFGFEHFGSVYGLSMTLSGLVGLFNAPLDVLVKTRLDGHFDGVDLAFVVLGCASAGWFVGRVRRGTKGRRMD</sequence>
<evidence type="ECO:0000256" key="7">
    <source>
        <dbReference type="SAM" id="Phobius"/>
    </source>
</evidence>
<organism evidence="8 9">
    <name type="scientific">Microbotryum silenes-dioicae</name>
    <dbReference type="NCBI Taxonomy" id="796604"/>
    <lineage>
        <taxon>Eukaryota</taxon>
        <taxon>Fungi</taxon>
        <taxon>Dikarya</taxon>
        <taxon>Basidiomycota</taxon>
        <taxon>Pucciniomycotina</taxon>
        <taxon>Microbotryomycetes</taxon>
        <taxon>Microbotryales</taxon>
        <taxon>Microbotryaceae</taxon>
        <taxon>Microbotryum</taxon>
    </lineage>
</organism>
<evidence type="ECO:0000256" key="3">
    <source>
        <dbReference type="ARBA" id="ARBA00022448"/>
    </source>
</evidence>